<feature type="domain" description="N-acetyltransferase" evidence="3">
    <location>
        <begin position="6"/>
        <end position="154"/>
    </location>
</feature>
<keyword evidence="1 4" id="KW-0808">Transferase</keyword>
<evidence type="ECO:0000313" key="4">
    <source>
        <dbReference type="EMBL" id="RCW21559.1"/>
    </source>
</evidence>
<reference evidence="4 5" key="1">
    <citation type="submission" date="2018-07" db="EMBL/GenBank/DDBJ databases">
        <title>Genomic Encyclopedia of Type Strains, Phase IV (KMG-IV): sequencing the most valuable type-strain genomes for metagenomic binning, comparative biology and taxonomic classification.</title>
        <authorList>
            <person name="Goeker M."/>
        </authorList>
    </citation>
    <scope>NUCLEOTIDE SEQUENCE [LARGE SCALE GENOMIC DNA]</scope>
    <source>
        <strain evidence="4 5">DSM 25528</strain>
    </source>
</reference>
<dbReference type="AlphaFoldDB" id="A0A6I7HIA8"/>
<sequence>MAILSICVEPADQPDIDKLMQLSDAVAERLYPGEFRRPLNGRALDRPDVELFVARSGNGNALGCAALFYLGEGTAELKRMIVAPEHAGRGVGRSILVALLAEAVRRGLTTILLEVGTRNVEARRLYASLGFRERGPFGTYQATSVAGFMEICLPAT</sequence>
<dbReference type="InterPro" id="IPR016181">
    <property type="entry name" value="Acyl_CoA_acyltransferase"/>
</dbReference>
<evidence type="ECO:0000256" key="1">
    <source>
        <dbReference type="ARBA" id="ARBA00022679"/>
    </source>
</evidence>
<accession>A0A6I7HIA8</accession>
<dbReference type="PROSITE" id="PS51186">
    <property type="entry name" value="GNAT"/>
    <property type="match status" value="1"/>
</dbReference>
<keyword evidence="5" id="KW-1185">Reference proteome</keyword>
<name>A0A6I7HIA8_9HYPH</name>
<dbReference type="GO" id="GO:0016747">
    <property type="term" value="F:acyltransferase activity, transferring groups other than amino-acyl groups"/>
    <property type="evidence" value="ECO:0007669"/>
    <property type="project" value="InterPro"/>
</dbReference>
<dbReference type="EMBL" id="QPIX01000010">
    <property type="protein sequence ID" value="RCW21559.1"/>
    <property type="molecule type" value="Genomic_DNA"/>
</dbReference>
<organism evidence="4 5">
    <name type="scientific">Ciceribacter lividus</name>
    <dbReference type="NCBI Taxonomy" id="1197950"/>
    <lineage>
        <taxon>Bacteria</taxon>
        <taxon>Pseudomonadati</taxon>
        <taxon>Pseudomonadota</taxon>
        <taxon>Alphaproteobacteria</taxon>
        <taxon>Hyphomicrobiales</taxon>
        <taxon>Rhizobiaceae</taxon>
        <taxon>Ciceribacter</taxon>
    </lineage>
</organism>
<dbReference type="PANTHER" id="PTHR43877">
    <property type="entry name" value="AMINOALKYLPHOSPHONATE N-ACETYLTRANSFERASE-RELATED-RELATED"/>
    <property type="match status" value="1"/>
</dbReference>
<comment type="caution">
    <text evidence="4">The sequence shown here is derived from an EMBL/GenBank/DDBJ whole genome shotgun (WGS) entry which is preliminary data.</text>
</comment>
<dbReference type="CDD" id="cd04301">
    <property type="entry name" value="NAT_SF"/>
    <property type="match status" value="1"/>
</dbReference>
<evidence type="ECO:0000256" key="2">
    <source>
        <dbReference type="ARBA" id="ARBA00023315"/>
    </source>
</evidence>
<dbReference type="Proteomes" id="UP000252582">
    <property type="component" value="Unassembled WGS sequence"/>
</dbReference>
<protein>
    <submittedName>
        <fullName evidence="4">Putative acetyltransferase</fullName>
    </submittedName>
</protein>
<evidence type="ECO:0000313" key="5">
    <source>
        <dbReference type="Proteomes" id="UP000252582"/>
    </source>
</evidence>
<dbReference type="Gene3D" id="3.40.630.30">
    <property type="match status" value="1"/>
</dbReference>
<evidence type="ECO:0000259" key="3">
    <source>
        <dbReference type="PROSITE" id="PS51186"/>
    </source>
</evidence>
<dbReference type="Pfam" id="PF00583">
    <property type="entry name" value="Acetyltransf_1"/>
    <property type="match status" value="1"/>
</dbReference>
<gene>
    <name evidence="4" type="ORF">DFR48_110148</name>
</gene>
<dbReference type="InterPro" id="IPR000182">
    <property type="entry name" value="GNAT_dom"/>
</dbReference>
<dbReference type="PANTHER" id="PTHR43877:SF2">
    <property type="entry name" value="AMINOALKYLPHOSPHONATE N-ACETYLTRANSFERASE-RELATED"/>
    <property type="match status" value="1"/>
</dbReference>
<dbReference type="InterPro" id="IPR050832">
    <property type="entry name" value="Bact_Acetyltransf"/>
</dbReference>
<dbReference type="SUPFAM" id="SSF55729">
    <property type="entry name" value="Acyl-CoA N-acyltransferases (Nat)"/>
    <property type="match status" value="1"/>
</dbReference>
<keyword evidence="2" id="KW-0012">Acyltransferase</keyword>
<proteinExistence type="predicted"/>